<gene>
    <name evidence="2" type="ORF">PR048_013559</name>
</gene>
<keyword evidence="3" id="KW-1185">Reference proteome</keyword>
<protein>
    <submittedName>
        <fullName evidence="2">Uncharacterized protein</fullName>
    </submittedName>
</protein>
<evidence type="ECO:0000256" key="1">
    <source>
        <dbReference type="SAM" id="MobiDB-lite"/>
    </source>
</evidence>
<feature type="compositionally biased region" description="Basic and acidic residues" evidence="1">
    <location>
        <begin position="8"/>
        <end position="19"/>
    </location>
</feature>
<name>A0ABQ9HSI9_9NEOP</name>
<feature type="compositionally biased region" description="Basic and acidic residues" evidence="1">
    <location>
        <begin position="26"/>
        <end position="38"/>
    </location>
</feature>
<organism evidence="2 3">
    <name type="scientific">Dryococelus australis</name>
    <dbReference type="NCBI Taxonomy" id="614101"/>
    <lineage>
        <taxon>Eukaryota</taxon>
        <taxon>Metazoa</taxon>
        <taxon>Ecdysozoa</taxon>
        <taxon>Arthropoda</taxon>
        <taxon>Hexapoda</taxon>
        <taxon>Insecta</taxon>
        <taxon>Pterygota</taxon>
        <taxon>Neoptera</taxon>
        <taxon>Polyneoptera</taxon>
        <taxon>Phasmatodea</taxon>
        <taxon>Verophasmatodea</taxon>
        <taxon>Anareolatae</taxon>
        <taxon>Phasmatidae</taxon>
        <taxon>Eurycanthinae</taxon>
        <taxon>Dryococelus</taxon>
    </lineage>
</organism>
<comment type="caution">
    <text evidence="2">The sequence shown here is derived from an EMBL/GenBank/DDBJ whole genome shotgun (WGS) entry which is preliminary data.</text>
</comment>
<evidence type="ECO:0000313" key="3">
    <source>
        <dbReference type="Proteomes" id="UP001159363"/>
    </source>
</evidence>
<accession>A0ABQ9HSI9</accession>
<dbReference type="Proteomes" id="UP001159363">
    <property type="component" value="Chromosome X"/>
</dbReference>
<proteinExistence type="predicted"/>
<feature type="region of interest" description="Disordered" evidence="1">
    <location>
        <begin position="1"/>
        <end position="53"/>
    </location>
</feature>
<sequence>MEYSWTLPHDDDRDNDGDRPAPGLDDDARRLVQDRVPDGGKASSARAFSSNSPLPRVLNTCLVACISPLALMTAVMQHAMDFTSYLKLSGAVLIHDRCIASHNTWRSVRAGSMVCTYHSRGGRSV</sequence>
<evidence type="ECO:0000313" key="2">
    <source>
        <dbReference type="EMBL" id="KAJ8887344.1"/>
    </source>
</evidence>
<reference evidence="2 3" key="1">
    <citation type="submission" date="2023-02" db="EMBL/GenBank/DDBJ databases">
        <title>LHISI_Scaffold_Assembly.</title>
        <authorList>
            <person name="Stuart O.P."/>
            <person name="Cleave R."/>
            <person name="Magrath M.J.L."/>
            <person name="Mikheyev A.S."/>
        </authorList>
    </citation>
    <scope>NUCLEOTIDE SEQUENCE [LARGE SCALE GENOMIC DNA]</scope>
    <source>
        <strain evidence="2">Daus_M_001</strain>
        <tissue evidence="2">Leg muscle</tissue>
    </source>
</reference>
<dbReference type="EMBL" id="JARBHB010000004">
    <property type="protein sequence ID" value="KAJ8887344.1"/>
    <property type="molecule type" value="Genomic_DNA"/>
</dbReference>